<dbReference type="Gene3D" id="3.90.320.10">
    <property type="match status" value="1"/>
</dbReference>
<accession>A0A9D2AXV0</accession>
<name>A0A9D2AXV0_9SPHI</name>
<dbReference type="SUPFAM" id="SSF52540">
    <property type="entry name" value="P-loop containing nucleoside triphosphate hydrolases"/>
    <property type="match status" value="1"/>
</dbReference>
<keyword evidence="9" id="KW-0234">DNA repair</keyword>
<dbReference type="GO" id="GO:0043138">
    <property type="term" value="F:3'-5' DNA helicase activity"/>
    <property type="evidence" value="ECO:0007669"/>
    <property type="project" value="TreeGrafter"/>
</dbReference>
<reference evidence="12" key="1">
    <citation type="journal article" date="2021" name="PeerJ">
        <title>Extensive microbial diversity within the chicken gut microbiome revealed by metagenomics and culture.</title>
        <authorList>
            <person name="Gilroy R."/>
            <person name="Ravi A."/>
            <person name="Getino M."/>
            <person name="Pursley I."/>
            <person name="Horton D.L."/>
            <person name="Alikhan N.F."/>
            <person name="Baker D."/>
            <person name="Gharbi K."/>
            <person name="Hall N."/>
            <person name="Watson M."/>
            <person name="Adriaenssens E.M."/>
            <person name="Foster-Nyarko E."/>
            <person name="Jarju S."/>
            <person name="Secka A."/>
            <person name="Antonio M."/>
            <person name="Oren A."/>
            <person name="Chaudhuri R.R."/>
            <person name="La Ragione R."/>
            <person name="Hildebrand F."/>
            <person name="Pallen M.J."/>
        </authorList>
    </citation>
    <scope>NUCLEOTIDE SEQUENCE</scope>
    <source>
        <strain evidence="12">1719</strain>
    </source>
</reference>
<keyword evidence="7" id="KW-0067">ATP-binding</keyword>
<keyword evidence="2" id="KW-0547">Nucleotide-binding</keyword>
<keyword evidence="8" id="KW-0238">DNA-binding</keyword>
<proteinExistence type="predicted"/>
<dbReference type="Gene3D" id="3.40.50.300">
    <property type="entry name" value="P-loop containing nucleotide triphosphate hydrolases"/>
    <property type="match status" value="1"/>
</dbReference>
<sequence length="581" mass="66573">NMLTRAYANSEQQVSLSKAKNPSGVIEIEFFPVENDRARHNQVKDYAVDRVCEKIITWVKNGTYRPDQIGILIRTNKEATEIINKLSQQKDHHNLDFNILSADSLLISSNLAISLLIDTYKALLHSSKEYSVYKANTVFKYREIMGKEISSEQWLSLSHLPVEKLHDLLPQPIRKNWKHLQSLPLLQLTDKLIEYYGLAYKSTEHIPYLLAFKDLIIKFNSSGEKGLGDFLEFWEIDGKTTALDLNSTSNAIEVTTIHKSKGLDYDVVLIPHGSWGLGGQVNQIFWANSEGTNYEGLGKVPLGLVKEVGQSSFYKAYYQELVFNYMDALNTLYVATTRAVKHLYIAGPQFQIIKDVPKIKSDVISDILLQIFLSDHENFDLETYTYIQGELPKKSPQLELTDQFQDSRLVSLDTYSTSKKLEIIFASEEKRELSHILSLQKAAKYGEIAHDILAKTKNSKESKRFIQKYIDQGLIEQEEEQSISEEIDNVWSNPQIKKWMAQAKSIKNEQSIVLADGKTIRPDKVFMLEELVIVLDFKFTAKDEKQHLKQVSSYIQALELLGYSQVEGYIFYTKTNQIKKV</sequence>
<dbReference type="InterPro" id="IPR000212">
    <property type="entry name" value="DNA_helicase_UvrD/REP"/>
</dbReference>
<evidence type="ECO:0000256" key="9">
    <source>
        <dbReference type="ARBA" id="ARBA00023204"/>
    </source>
</evidence>
<gene>
    <name evidence="12" type="ORF">H9853_02665</name>
</gene>
<dbReference type="PANTHER" id="PTHR11070:SF2">
    <property type="entry name" value="ATP-DEPENDENT DNA HELICASE SRS2"/>
    <property type="match status" value="1"/>
</dbReference>
<dbReference type="EMBL" id="DXEZ01000075">
    <property type="protein sequence ID" value="HIX53903.1"/>
    <property type="molecule type" value="Genomic_DNA"/>
</dbReference>
<evidence type="ECO:0000313" key="13">
    <source>
        <dbReference type="Proteomes" id="UP000824156"/>
    </source>
</evidence>
<keyword evidence="4" id="KW-0378">Hydrolase</keyword>
<evidence type="ECO:0000256" key="5">
    <source>
        <dbReference type="ARBA" id="ARBA00022806"/>
    </source>
</evidence>
<protein>
    <recommendedName>
        <fullName evidence="10">DNA 3'-5' helicase II</fullName>
    </recommendedName>
</protein>
<dbReference type="GO" id="GO:0003677">
    <property type="term" value="F:DNA binding"/>
    <property type="evidence" value="ECO:0007669"/>
    <property type="project" value="UniProtKB-KW"/>
</dbReference>
<dbReference type="GO" id="GO:0005524">
    <property type="term" value="F:ATP binding"/>
    <property type="evidence" value="ECO:0007669"/>
    <property type="project" value="UniProtKB-KW"/>
</dbReference>
<keyword evidence="5" id="KW-0347">Helicase</keyword>
<evidence type="ECO:0000313" key="12">
    <source>
        <dbReference type="EMBL" id="HIX53903.1"/>
    </source>
</evidence>
<dbReference type="Proteomes" id="UP000824156">
    <property type="component" value="Unassembled WGS sequence"/>
</dbReference>
<keyword evidence="1" id="KW-0540">Nuclease</keyword>
<dbReference type="GO" id="GO:0004527">
    <property type="term" value="F:exonuclease activity"/>
    <property type="evidence" value="ECO:0007669"/>
    <property type="project" value="UniProtKB-KW"/>
</dbReference>
<evidence type="ECO:0000256" key="10">
    <source>
        <dbReference type="ARBA" id="ARBA00034923"/>
    </source>
</evidence>
<feature type="domain" description="UvrD-like helicase C-terminal" evidence="11">
    <location>
        <begin position="212"/>
        <end position="345"/>
    </location>
</feature>
<organism evidence="12 13">
    <name type="scientific">Candidatus Sphingobacterium stercoripullorum</name>
    <dbReference type="NCBI Taxonomy" id="2838759"/>
    <lineage>
        <taxon>Bacteria</taxon>
        <taxon>Pseudomonadati</taxon>
        <taxon>Bacteroidota</taxon>
        <taxon>Sphingobacteriia</taxon>
        <taxon>Sphingobacteriales</taxon>
        <taxon>Sphingobacteriaceae</taxon>
        <taxon>Sphingobacterium</taxon>
    </lineage>
</organism>
<evidence type="ECO:0000256" key="3">
    <source>
        <dbReference type="ARBA" id="ARBA00022763"/>
    </source>
</evidence>
<evidence type="ECO:0000256" key="4">
    <source>
        <dbReference type="ARBA" id="ARBA00022801"/>
    </source>
</evidence>
<evidence type="ECO:0000256" key="8">
    <source>
        <dbReference type="ARBA" id="ARBA00023125"/>
    </source>
</evidence>
<dbReference type="Pfam" id="PF13361">
    <property type="entry name" value="UvrD_C"/>
    <property type="match status" value="1"/>
</dbReference>
<reference evidence="12" key="2">
    <citation type="submission" date="2021-04" db="EMBL/GenBank/DDBJ databases">
        <authorList>
            <person name="Gilroy R."/>
        </authorList>
    </citation>
    <scope>NUCLEOTIDE SEQUENCE</scope>
    <source>
        <strain evidence="12">1719</strain>
    </source>
</reference>
<evidence type="ECO:0000256" key="6">
    <source>
        <dbReference type="ARBA" id="ARBA00022839"/>
    </source>
</evidence>
<feature type="non-terminal residue" evidence="12">
    <location>
        <position position="1"/>
    </location>
</feature>
<evidence type="ECO:0000256" key="2">
    <source>
        <dbReference type="ARBA" id="ARBA00022741"/>
    </source>
</evidence>
<comment type="caution">
    <text evidence="12">The sequence shown here is derived from an EMBL/GenBank/DDBJ whole genome shotgun (WGS) entry which is preliminary data.</text>
</comment>
<evidence type="ECO:0000259" key="11">
    <source>
        <dbReference type="Pfam" id="PF13361"/>
    </source>
</evidence>
<evidence type="ECO:0000256" key="7">
    <source>
        <dbReference type="ARBA" id="ARBA00022840"/>
    </source>
</evidence>
<keyword evidence="3" id="KW-0227">DNA damage</keyword>
<dbReference type="GO" id="GO:0000725">
    <property type="term" value="P:recombinational repair"/>
    <property type="evidence" value="ECO:0007669"/>
    <property type="project" value="TreeGrafter"/>
</dbReference>
<evidence type="ECO:0000256" key="1">
    <source>
        <dbReference type="ARBA" id="ARBA00022722"/>
    </source>
</evidence>
<keyword evidence="6" id="KW-0269">Exonuclease</keyword>
<dbReference type="AlphaFoldDB" id="A0A9D2AXV0"/>
<dbReference type="InterPro" id="IPR014017">
    <property type="entry name" value="DNA_helicase_UvrD-like_C"/>
</dbReference>
<dbReference type="InterPro" id="IPR027417">
    <property type="entry name" value="P-loop_NTPase"/>
</dbReference>
<dbReference type="PANTHER" id="PTHR11070">
    <property type="entry name" value="UVRD / RECB / PCRA DNA HELICASE FAMILY MEMBER"/>
    <property type="match status" value="1"/>
</dbReference>
<dbReference type="InterPro" id="IPR011604">
    <property type="entry name" value="PDDEXK-like_dom_sf"/>
</dbReference>